<dbReference type="CDD" id="cd01746">
    <property type="entry name" value="GATase1_CTP_Synthase"/>
    <property type="match status" value="1"/>
</dbReference>
<keyword evidence="7" id="KW-0315">Glutamine amidotransferase</keyword>
<keyword evidence="8" id="KW-0665">Pyrimidine biosynthesis</keyword>
<evidence type="ECO:0000313" key="13">
    <source>
        <dbReference type="Proteomes" id="UP001218034"/>
    </source>
</evidence>
<dbReference type="EC" id="6.3.4.2" evidence="3"/>
<feature type="domain" description="CTP synthase N-terminal" evidence="11">
    <location>
        <begin position="3"/>
        <end position="264"/>
    </location>
</feature>
<dbReference type="GeneID" id="90589844"/>
<dbReference type="InterPro" id="IPR029062">
    <property type="entry name" value="Class_I_gatase-like"/>
</dbReference>
<dbReference type="NCBIfam" id="TIGR00337">
    <property type="entry name" value="PyrG"/>
    <property type="match status" value="1"/>
</dbReference>
<comment type="pathway">
    <text evidence="1">Pyrimidine metabolism; CTP biosynthesis via de novo pathway; CTP from UDP: step 2/2.</text>
</comment>
<proteinExistence type="inferred from homology"/>
<keyword evidence="4 12" id="KW-0436">Ligase</keyword>
<protein>
    <recommendedName>
        <fullName evidence="3">CTP synthase (glutamine hydrolyzing)</fullName>
        <ecNumber evidence="3">6.3.4.2</ecNumber>
    </recommendedName>
</protein>
<name>A0ABY8CE10_9ARCH</name>
<dbReference type="GO" id="GO:0003883">
    <property type="term" value="F:CTP synthase activity"/>
    <property type="evidence" value="ECO:0007669"/>
    <property type="project" value="UniProtKB-EC"/>
</dbReference>
<evidence type="ECO:0000256" key="8">
    <source>
        <dbReference type="ARBA" id="ARBA00022975"/>
    </source>
</evidence>
<evidence type="ECO:0000259" key="10">
    <source>
        <dbReference type="Pfam" id="PF00117"/>
    </source>
</evidence>
<keyword evidence="6" id="KW-0067">ATP-binding</keyword>
<dbReference type="Pfam" id="PF00117">
    <property type="entry name" value="GATase"/>
    <property type="match status" value="1"/>
</dbReference>
<dbReference type="InterPro" id="IPR017926">
    <property type="entry name" value="GATASE"/>
</dbReference>
<reference evidence="12 13" key="1">
    <citation type="submission" date="2022-09" db="EMBL/GenBank/DDBJ databases">
        <title>Xylan utilization by haloarchaea-nanohaloarchaea associations.</title>
        <authorList>
            <person name="Yakimov M."/>
        </authorList>
    </citation>
    <scope>NUCLEOTIDE SEQUENCE [LARGE SCALE GENOMIC DNA]</scope>
    <source>
        <strain evidence="12 13">SVXNc</strain>
    </source>
</reference>
<gene>
    <name evidence="12" type="primary">pyrG</name>
    <name evidence="12" type="ORF">SVXNc_0408</name>
</gene>
<organism evidence="12 13">
    <name type="scientific">Candidatus Nanohalococcus occultus</name>
    <dbReference type="NCBI Taxonomy" id="2978047"/>
    <lineage>
        <taxon>Archaea</taxon>
        <taxon>Candidatus Nanohalarchaeota</taxon>
        <taxon>Candidatus Nanohalarchaeota incertae sedis</taxon>
        <taxon>Candidatus Nanohalococcus</taxon>
    </lineage>
</organism>
<dbReference type="Gene3D" id="3.40.50.880">
    <property type="match status" value="1"/>
</dbReference>
<dbReference type="InterPro" id="IPR027417">
    <property type="entry name" value="P-loop_NTPase"/>
</dbReference>
<dbReference type="InterPro" id="IPR004468">
    <property type="entry name" value="CTP_synthase"/>
</dbReference>
<dbReference type="Pfam" id="PF06418">
    <property type="entry name" value="CTP_synth_N"/>
    <property type="match status" value="1"/>
</dbReference>
<comment type="similarity">
    <text evidence="2">Belongs to the CTP synthase family.</text>
</comment>
<dbReference type="PANTHER" id="PTHR11550:SF0">
    <property type="entry name" value="CTP SYNTHASE-RELATED"/>
    <property type="match status" value="1"/>
</dbReference>
<keyword evidence="13" id="KW-1185">Reference proteome</keyword>
<accession>A0ABY8CE10</accession>
<evidence type="ECO:0000259" key="11">
    <source>
        <dbReference type="Pfam" id="PF06418"/>
    </source>
</evidence>
<dbReference type="PANTHER" id="PTHR11550">
    <property type="entry name" value="CTP SYNTHASE"/>
    <property type="match status" value="1"/>
</dbReference>
<dbReference type="NCBIfam" id="NF003792">
    <property type="entry name" value="PRK05380.1"/>
    <property type="match status" value="1"/>
</dbReference>
<dbReference type="Gene3D" id="3.40.50.300">
    <property type="entry name" value="P-loop containing nucleotide triphosphate hydrolases"/>
    <property type="match status" value="1"/>
</dbReference>
<dbReference type="InterPro" id="IPR033828">
    <property type="entry name" value="GATase1_CTP_Synthase"/>
</dbReference>
<evidence type="ECO:0000256" key="7">
    <source>
        <dbReference type="ARBA" id="ARBA00022962"/>
    </source>
</evidence>
<evidence type="ECO:0000256" key="1">
    <source>
        <dbReference type="ARBA" id="ARBA00005171"/>
    </source>
</evidence>
<evidence type="ECO:0000256" key="2">
    <source>
        <dbReference type="ARBA" id="ARBA00007533"/>
    </source>
</evidence>
<evidence type="ECO:0000256" key="6">
    <source>
        <dbReference type="ARBA" id="ARBA00022840"/>
    </source>
</evidence>
<dbReference type="SUPFAM" id="SSF52317">
    <property type="entry name" value="Class I glutamine amidotransferase-like"/>
    <property type="match status" value="1"/>
</dbReference>
<dbReference type="PROSITE" id="PS51273">
    <property type="entry name" value="GATASE_TYPE_1"/>
    <property type="match status" value="1"/>
</dbReference>
<dbReference type="GO" id="GO:0016829">
    <property type="term" value="F:lyase activity"/>
    <property type="evidence" value="ECO:0007669"/>
    <property type="project" value="UniProtKB-KW"/>
</dbReference>
<dbReference type="EMBL" id="CP104395">
    <property type="protein sequence ID" value="WEL19432.1"/>
    <property type="molecule type" value="Genomic_DNA"/>
</dbReference>
<evidence type="ECO:0000256" key="3">
    <source>
        <dbReference type="ARBA" id="ARBA00012291"/>
    </source>
</evidence>
<dbReference type="SUPFAM" id="SSF52540">
    <property type="entry name" value="P-loop containing nucleoside triphosphate hydrolases"/>
    <property type="match status" value="1"/>
</dbReference>
<evidence type="ECO:0000256" key="5">
    <source>
        <dbReference type="ARBA" id="ARBA00022741"/>
    </source>
</evidence>
<feature type="domain" description="Glutamine amidotransferase" evidence="10">
    <location>
        <begin position="299"/>
        <end position="511"/>
    </location>
</feature>
<evidence type="ECO:0000256" key="9">
    <source>
        <dbReference type="ARBA" id="ARBA00047781"/>
    </source>
</evidence>
<keyword evidence="12" id="KW-0456">Lyase</keyword>
<sequence>MPKWIFVTGGVLSGLGKGLISASVSKLLQQRDLNIVPVKCDGYLNVDPGTMNPHEHGEVYVLEDGTEVDMDFGHYERFLDIEGRGDWNLTSGKIFQSVINKEREGEYLGETVQMIPHVTDEIKKRWEKVAGTEEADIVIVEIGGTVGDMENQFYLEAARQICNEEESFLIHTTLVPYLETTGEQKTKPTQHSVKKLQEAGLDPDMVVGRSKKPLDESAVEKISLFCDVPEKAVVSDPNLESVYQLPLEFDEQNVDEIVAEKLDLPERENNIAEWENRVQNLLGETGAKIAICGKYTEMDDSYASVEEALKHAGAASNTSIQADNIDAAEITAEELEEYDGIVIPGGFGKRGVEAKMEVIKYCRENNVPILGLCYGMQLMVIEQARGLGIDASSEEWGQDGVNVIAELPGQKDIEELGGTMRLGEFEAEVTGEVKDIYGSEKVSERHRHRYEVDPEYIEKLEEGEIRFSGFHGDLPEFVEIKDHKFFVGTQAHPEFKSSLQNPNPLYKAFIEACL</sequence>
<dbReference type="InterPro" id="IPR017456">
    <property type="entry name" value="CTP_synthase_N"/>
</dbReference>
<dbReference type="CDD" id="cd03113">
    <property type="entry name" value="CTPS_N"/>
    <property type="match status" value="1"/>
</dbReference>
<dbReference type="RefSeq" id="WP_347722302.1">
    <property type="nucleotide sequence ID" value="NZ_CP104395.1"/>
</dbReference>
<evidence type="ECO:0000313" key="12">
    <source>
        <dbReference type="EMBL" id="WEL19432.1"/>
    </source>
</evidence>
<keyword evidence="5" id="KW-0547">Nucleotide-binding</keyword>
<comment type="catalytic activity">
    <reaction evidence="9">
        <text>UTP + L-glutamine + ATP + H2O = CTP + L-glutamate + ADP + phosphate + 2 H(+)</text>
        <dbReference type="Rhea" id="RHEA:26426"/>
        <dbReference type="ChEBI" id="CHEBI:15377"/>
        <dbReference type="ChEBI" id="CHEBI:15378"/>
        <dbReference type="ChEBI" id="CHEBI:29985"/>
        <dbReference type="ChEBI" id="CHEBI:30616"/>
        <dbReference type="ChEBI" id="CHEBI:37563"/>
        <dbReference type="ChEBI" id="CHEBI:43474"/>
        <dbReference type="ChEBI" id="CHEBI:46398"/>
        <dbReference type="ChEBI" id="CHEBI:58359"/>
        <dbReference type="ChEBI" id="CHEBI:456216"/>
        <dbReference type="EC" id="6.3.4.2"/>
    </reaction>
</comment>
<dbReference type="Proteomes" id="UP001218034">
    <property type="component" value="Chromosome"/>
</dbReference>
<evidence type="ECO:0000256" key="4">
    <source>
        <dbReference type="ARBA" id="ARBA00022598"/>
    </source>
</evidence>